<proteinExistence type="predicted"/>
<dbReference type="InterPro" id="IPR052925">
    <property type="entry name" value="Phage_Integrase-like_Recomb"/>
</dbReference>
<dbReference type="PANTHER" id="PTHR34605">
    <property type="entry name" value="PHAGE_INTEGRASE DOMAIN-CONTAINING PROTEIN"/>
    <property type="match status" value="1"/>
</dbReference>
<dbReference type="EMBL" id="CACVKT020007773">
    <property type="protein sequence ID" value="CAC5410550.1"/>
    <property type="molecule type" value="Genomic_DNA"/>
</dbReference>
<dbReference type="OrthoDB" id="6155893at2759"/>
<accession>A0A6J8DUT9</accession>
<name>A0A6J8DUT9_MYTCO</name>
<keyword evidence="1" id="KW-0238">DNA-binding</keyword>
<dbReference type="InterPro" id="IPR010998">
    <property type="entry name" value="Integrase_recombinase_N"/>
</dbReference>
<gene>
    <name evidence="2" type="ORF">MCOR_43728</name>
</gene>
<dbReference type="SUPFAM" id="SSF47823">
    <property type="entry name" value="lambda integrase-like, N-terminal domain"/>
    <property type="match status" value="1"/>
</dbReference>
<evidence type="ECO:0000313" key="3">
    <source>
        <dbReference type="Proteomes" id="UP000507470"/>
    </source>
</evidence>
<sequence>MDSITEELARLFVDSLAGNTWKRYSRSRSFIASYQLLYTLEEVWPFPVEQLVQFIAYLSLKHLSPATVRLYINGISFSHQERNLEDTTKNFVVSKMLEGLHRNQPQRDNRAPITLSLLRKITDALHSICTSTYESLLFKSSFILAFFRYVTCKYPSVKASESNLFKHDGTYLSQAGIGIFLNNIQVAIETFVLRVAKVFPPDK</sequence>
<dbReference type="PANTHER" id="PTHR34605:SF3">
    <property type="entry name" value="P CELL-TYPE AGGLUTINATION PROTEIN MAP4-LIKE-RELATED"/>
    <property type="match status" value="1"/>
</dbReference>
<dbReference type="AlphaFoldDB" id="A0A6J8DUT9"/>
<dbReference type="Gene3D" id="1.10.150.130">
    <property type="match status" value="1"/>
</dbReference>
<evidence type="ECO:0000256" key="1">
    <source>
        <dbReference type="ARBA" id="ARBA00023125"/>
    </source>
</evidence>
<dbReference type="GO" id="GO:0003677">
    <property type="term" value="F:DNA binding"/>
    <property type="evidence" value="ECO:0007669"/>
    <property type="project" value="UniProtKB-KW"/>
</dbReference>
<evidence type="ECO:0000313" key="2">
    <source>
        <dbReference type="EMBL" id="CAC5410550.1"/>
    </source>
</evidence>
<keyword evidence="3" id="KW-1185">Reference proteome</keyword>
<dbReference type="Proteomes" id="UP000507470">
    <property type="component" value="Unassembled WGS sequence"/>
</dbReference>
<organism evidence="2 3">
    <name type="scientific">Mytilus coruscus</name>
    <name type="common">Sea mussel</name>
    <dbReference type="NCBI Taxonomy" id="42192"/>
    <lineage>
        <taxon>Eukaryota</taxon>
        <taxon>Metazoa</taxon>
        <taxon>Spiralia</taxon>
        <taxon>Lophotrochozoa</taxon>
        <taxon>Mollusca</taxon>
        <taxon>Bivalvia</taxon>
        <taxon>Autobranchia</taxon>
        <taxon>Pteriomorphia</taxon>
        <taxon>Mytilida</taxon>
        <taxon>Mytiloidea</taxon>
        <taxon>Mytilidae</taxon>
        <taxon>Mytilinae</taxon>
        <taxon>Mytilus</taxon>
    </lineage>
</organism>
<reference evidence="2 3" key="1">
    <citation type="submission" date="2020-06" db="EMBL/GenBank/DDBJ databases">
        <authorList>
            <person name="Li R."/>
            <person name="Bekaert M."/>
        </authorList>
    </citation>
    <scope>NUCLEOTIDE SEQUENCE [LARGE SCALE GENOMIC DNA]</scope>
    <source>
        <strain evidence="3">wild</strain>
    </source>
</reference>
<protein>
    <submittedName>
        <fullName evidence="2">Uncharacterized protein</fullName>
    </submittedName>
</protein>